<keyword evidence="4" id="KW-1185">Reference proteome</keyword>
<dbReference type="AlphaFoldDB" id="A0A4Z0NU80"/>
<dbReference type="OrthoDB" id="6955767at2"/>
<keyword evidence="1" id="KW-0732">Signal</keyword>
<dbReference type="Pfam" id="PF00497">
    <property type="entry name" value="SBP_bac_3"/>
    <property type="match status" value="1"/>
</dbReference>
<evidence type="ECO:0000259" key="2">
    <source>
        <dbReference type="SMART" id="SM00062"/>
    </source>
</evidence>
<proteinExistence type="predicted"/>
<dbReference type="CDD" id="cd13623">
    <property type="entry name" value="PBP2_AA_hypothetical"/>
    <property type="match status" value="1"/>
</dbReference>
<dbReference type="Proteomes" id="UP000297535">
    <property type="component" value="Unassembled WGS sequence"/>
</dbReference>
<comment type="caution">
    <text evidence="3">The sequence shown here is derived from an EMBL/GenBank/DDBJ whole genome shotgun (WGS) entry which is preliminary data.</text>
</comment>
<feature type="domain" description="Solute-binding protein family 3/N-terminal" evidence="2">
    <location>
        <begin position="44"/>
        <end position="264"/>
    </location>
</feature>
<evidence type="ECO:0000313" key="4">
    <source>
        <dbReference type="Proteomes" id="UP000297535"/>
    </source>
</evidence>
<protein>
    <submittedName>
        <fullName evidence="3">ABC transporter substrate-binding protein</fullName>
    </submittedName>
</protein>
<evidence type="ECO:0000313" key="3">
    <source>
        <dbReference type="EMBL" id="TGE01076.1"/>
    </source>
</evidence>
<organism evidence="3 4">
    <name type="scientific">Methylobacterium nonmethylotrophicum</name>
    <dbReference type="NCBI Taxonomy" id="1141884"/>
    <lineage>
        <taxon>Bacteria</taxon>
        <taxon>Pseudomonadati</taxon>
        <taxon>Pseudomonadota</taxon>
        <taxon>Alphaproteobacteria</taxon>
        <taxon>Hyphomicrobiales</taxon>
        <taxon>Methylobacteriaceae</taxon>
        <taxon>Methylobacterium</taxon>
    </lineage>
</organism>
<dbReference type="PANTHER" id="PTHR35936:SF17">
    <property type="entry name" value="ARGININE-BINDING EXTRACELLULAR PROTEIN ARTP"/>
    <property type="match status" value="1"/>
</dbReference>
<name>A0A4Z0NU80_9HYPH</name>
<dbReference type="SUPFAM" id="SSF53850">
    <property type="entry name" value="Periplasmic binding protein-like II"/>
    <property type="match status" value="1"/>
</dbReference>
<dbReference type="SMART" id="SM00062">
    <property type="entry name" value="PBPb"/>
    <property type="match status" value="1"/>
</dbReference>
<dbReference type="InterPro" id="IPR001638">
    <property type="entry name" value="Solute-binding_3/MltF_N"/>
</dbReference>
<sequence length="274" mass="29337">MTGIPDVKALVAICAAFVVINAGGCRMARADEGDIARRVAPTGTLRAAINYGNIVLAQKGPDGEPAGISADLARELGRRLKVPVSFTTYDTAGKVVDALNGSQTWDVAFLAIDPKRAQTIAFTPPYVVIEGAYMVPQASPLTENDQVDRPGTRIAVGRNTAYDLYLARILTSAERVFAPTSQAALDLFLRERLDVVASVRQPLEIYARDHADVRVLPGRFMVIEQAMAAPRGRDEALAYLARFIEEMKASGFVATALARSGQHDAAVAPKSDAP</sequence>
<reference evidence="3 4" key="1">
    <citation type="submission" date="2019-04" db="EMBL/GenBank/DDBJ databases">
        <authorList>
            <person name="Feng G."/>
            <person name="Zhu H."/>
        </authorList>
    </citation>
    <scope>NUCLEOTIDE SEQUENCE [LARGE SCALE GENOMIC DNA]</scope>
    <source>
        <strain evidence="3 4">6HR-1</strain>
    </source>
</reference>
<evidence type="ECO:0000256" key="1">
    <source>
        <dbReference type="ARBA" id="ARBA00022729"/>
    </source>
</evidence>
<accession>A0A4Z0NU80</accession>
<dbReference type="PANTHER" id="PTHR35936">
    <property type="entry name" value="MEMBRANE-BOUND LYTIC MUREIN TRANSGLYCOSYLASE F"/>
    <property type="match status" value="1"/>
</dbReference>
<dbReference type="EMBL" id="SRLB01000004">
    <property type="protein sequence ID" value="TGE01076.1"/>
    <property type="molecule type" value="Genomic_DNA"/>
</dbReference>
<dbReference type="RefSeq" id="WP_135413680.1">
    <property type="nucleotide sequence ID" value="NZ_SRLB01000004.1"/>
</dbReference>
<gene>
    <name evidence="3" type="ORF">EU555_05575</name>
</gene>
<dbReference type="Gene3D" id="3.40.190.10">
    <property type="entry name" value="Periplasmic binding protein-like II"/>
    <property type="match status" value="2"/>
</dbReference>